<dbReference type="Proteomes" id="UP000026915">
    <property type="component" value="Chromosome 2"/>
</dbReference>
<dbReference type="EMBL" id="CM001880">
    <property type="protein sequence ID" value="EOY00996.1"/>
    <property type="molecule type" value="Genomic_DNA"/>
</dbReference>
<evidence type="ECO:0000313" key="3">
    <source>
        <dbReference type="Proteomes" id="UP000026915"/>
    </source>
</evidence>
<dbReference type="Gramene" id="EOY00996">
    <property type="protein sequence ID" value="EOY00996"/>
    <property type="gene ID" value="TCM_010896"/>
</dbReference>
<feature type="region of interest" description="Disordered" evidence="1">
    <location>
        <begin position="39"/>
        <end position="66"/>
    </location>
</feature>
<accession>A0A061E7P8</accession>
<organism evidence="2 3">
    <name type="scientific">Theobroma cacao</name>
    <name type="common">Cacao</name>
    <name type="synonym">Cocoa</name>
    <dbReference type="NCBI Taxonomy" id="3641"/>
    <lineage>
        <taxon>Eukaryota</taxon>
        <taxon>Viridiplantae</taxon>
        <taxon>Streptophyta</taxon>
        <taxon>Embryophyta</taxon>
        <taxon>Tracheophyta</taxon>
        <taxon>Spermatophyta</taxon>
        <taxon>Magnoliopsida</taxon>
        <taxon>eudicotyledons</taxon>
        <taxon>Gunneridae</taxon>
        <taxon>Pentapetalae</taxon>
        <taxon>rosids</taxon>
        <taxon>malvids</taxon>
        <taxon>Malvales</taxon>
        <taxon>Malvaceae</taxon>
        <taxon>Byttnerioideae</taxon>
        <taxon>Theobroma</taxon>
    </lineage>
</organism>
<keyword evidence="3" id="KW-1185">Reference proteome</keyword>
<protein>
    <submittedName>
        <fullName evidence="2">Uncharacterized protein</fullName>
    </submittedName>
</protein>
<evidence type="ECO:0000256" key="1">
    <source>
        <dbReference type="SAM" id="MobiDB-lite"/>
    </source>
</evidence>
<proteinExistence type="predicted"/>
<sequence length="211" mass="23563">MVTSGYSQRVEFSTMSNYSLHCCHVGHEEAECIVLRNKPRQSGSSKPQPKGNAKSSIAPPTGSEDVEKVAGFEGGEEVEIDEEADGQGMGNKVFNDNEEQPVALEKVATLTIMTIEPERVLQESDHVHGDQNLSKGVTEDRETMFSATLGPETFHVRADDSKRIEGETMERVATARNIADQKQKKKRKPVVRSWNRLYMVMILLDQTVNVW</sequence>
<name>A0A061E7P8_THECC</name>
<dbReference type="AlphaFoldDB" id="A0A061E7P8"/>
<evidence type="ECO:0000313" key="2">
    <source>
        <dbReference type="EMBL" id="EOY00996.1"/>
    </source>
</evidence>
<gene>
    <name evidence="2" type="ORF">TCM_010896</name>
</gene>
<reference evidence="2 3" key="1">
    <citation type="journal article" date="2013" name="Genome Biol.">
        <title>The genome sequence of the most widely cultivated cacao type and its use to identify candidate genes regulating pod color.</title>
        <authorList>
            <person name="Motamayor J.C."/>
            <person name="Mockaitis K."/>
            <person name="Schmutz J."/>
            <person name="Haiminen N."/>
            <person name="Iii D.L."/>
            <person name="Cornejo O."/>
            <person name="Findley S.D."/>
            <person name="Zheng P."/>
            <person name="Utro F."/>
            <person name="Royaert S."/>
            <person name="Saski C."/>
            <person name="Jenkins J."/>
            <person name="Podicheti R."/>
            <person name="Zhao M."/>
            <person name="Scheffler B.E."/>
            <person name="Stack J.C."/>
            <person name="Feltus F.A."/>
            <person name="Mustiga G.M."/>
            <person name="Amores F."/>
            <person name="Phillips W."/>
            <person name="Marelli J.P."/>
            <person name="May G.D."/>
            <person name="Shapiro H."/>
            <person name="Ma J."/>
            <person name="Bustamante C.D."/>
            <person name="Schnell R.J."/>
            <person name="Main D."/>
            <person name="Gilbert D."/>
            <person name="Parida L."/>
            <person name="Kuhn D.N."/>
        </authorList>
    </citation>
    <scope>NUCLEOTIDE SEQUENCE [LARGE SCALE GENOMIC DNA]</scope>
    <source>
        <strain evidence="3">cv. Matina 1-6</strain>
    </source>
</reference>
<dbReference type="HOGENOM" id="CLU_1306759_0_0_1"/>
<dbReference type="InParanoid" id="A0A061E7P8"/>